<name>A0ABD3K027_EUCGL</name>
<keyword evidence="7" id="KW-0150">Chloroplast</keyword>
<sequence>MPAVGAAATVPKAAIPPLHSNANPWGWTKTSRTIAVHPKASKFPMRSLASTCDYYWPVRPVLSTKVKLQSQIFEGRRPLSHLSSTSTSLFGKDRSVLPPRTGRHKCPAPPKVYLDYPFSIPYPKIVKKPEWWWRTLACVPYLMALQISDTAFYFQPLMEHYEQFEFLSYYVPGAIRRLPTWFLMVYCFAVYLWVVQNRRWPHFFRYHVMMGLLLENVLQIVWYASNFAPLIHYGGRFGMYYWAIVGSAFIFLLMECVRCAVAGIYANIPFISDAAYIHTPYVKGDD</sequence>
<evidence type="ECO:0000256" key="1">
    <source>
        <dbReference type="ARBA" id="ARBA00004478"/>
    </source>
</evidence>
<evidence type="ECO:0000256" key="4">
    <source>
        <dbReference type="ARBA" id="ARBA00022780"/>
    </source>
</evidence>
<dbReference type="GO" id="GO:0009706">
    <property type="term" value="C:chloroplast inner membrane"/>
    <property type="evidence" value="ECO:0007669"/>
    <property type="project" value="UniProtKB-SubCell"/>
</dbReference>
<evidence type="ECO:0000313" key="9">
    <source>
        <dbReference type="Proteomes" id="UP001634007"/>
    </source>
</evidence>
<comment type="function">
    <text evidence="7">Involved in protein precursor import into chloroplasts.</text>
</comment>
<evidence type="ECO:0000256" key="7">
    <source>
        <dbReference type="RuleBase" id="RU367003"/>
    </source>
</evidence>
<evidence type="ECO:0000313" key="8">
    <source>
        <dbReference type="EMBL" id="KAL3731889.1"/>
    </source>
</evidence>
<comment type="similarity">
    <text evidence="2 7">Belongs to the Tic20 family.</text>
</comment>
<proteinExistence type="inferred from homology"/>
<dbReference type="PANTHER" id="PTHR33510">
    <property type="entry name" value="PROTEIN TIC 20-II, CHLOROPLASTIC"/>
    <property type="match status" value="1"/>
</dbReference>
<keyword evidence="7" id="KW-0934">Plastid</keyword>
<gene>
    <name evidence="8" type="ORF">ACJRO7_028709</name>
</gene>
<dbReference type="EMBL" id="JBJKBG010000007">
    <property type="protein sequence ID" value="KAL3731889.1"/>
    <property type="molecule type" value="Genomic_DNA"/>
</dbReference>
<comment type="subcellular location">
    <subcellularLocation>
        <location evidence="1">Plastid</location>
        <location evidence="1">Chloroplast inner membrane</location>
        <topology evidence="1">Multi-pass membrane protein</topology>
    </subcellularLocation>
    <subcellularLocation>
        <location evidence="7">Plastid</location>
        <location evidence="7">Chloroplast membrane</location>
        <topology evidence="7">Multi-pass membrane protein</topology>
    </subcellularLocation>
</comment>
<evidence type="ECO:0000256" key="2">
    <source>
        <dbReference type="ARBA" id="ARBA00009596"/>
    </source>
</evidence>
<evidence type="ECO:0000256" key="3">
    <source>
        <dbReference type="ARBA" id="ARBA00022692"/>
    </source>
</evidence>
<comment type="caution">
    <text evidence="8">The sequence shown here is derived from an EMBL/GenBank/DDBJ whole genome shotgun (WGS) entry which is preliminary data.</text>
</comment>
<feature type="transmembrane region" description="Helical" evidence="7">
    <location>
        <begin position="206"/>
        <end position="225"/>
    </location>
</feature>
<accession>A0ABD3K027</accession>
<dbReference type="PANTHER" id="PTHR33510:SF12">
    <property type="entry name" value="PROTEIN TIC 20-IV, CHLOROPLASTIC"/>
    <property type="match status" value="1"/>
</dbReference>
<dbReference type="AlphaFoldDB" id="A0ABD3K027"/>
<evidence type="ECO:0000256" key="5">
    <source>
        <dbReference type="ARBA" id="ARBA00022989"/>
    </source>
</evidence>
<organism evidence="8 9">
    <name type="scientific">Eucalyptus globulus</name>
    <name type="common">Tasmanian blue gum</name>
    <dbReference type="NCBI Taxonomy" id="34317"/>
    <lineage>
        <taxon>Eukaryota</taxon>
        <taxon>Viridiplantae</taxon>
        <taxon>Streptophyta</taxon>
        <taxon>Embryophyta</taxon>
        <taxon>Tracheophyta</taxon>
        <taxon>Spermatophyta</taxon>
        <taxon>Magnoliopsida</taxon>
        <taxon>eudicotyledons</taxon>
        <taxon>Gunneridae</taxon>
        <taxon>Pentapetalae</taxon>
        <taxon>rosids</taxon>
        <taxon>malvids</taxon>
        <taxon>Myrtales</taxon>
        <taxon>Myrtaceae</taxon>
        <taxon>Myrtoideae</taxon>
        <taxon>Eucalypteae</taxon>
        <taxon>Eucalyptus</taxon>
    </lineage>
</organism>
<keyword evidence="3 7" id="KW-0812">Transmembrane</keyword>
<keyword evidence="6 7" id="KW-0472">Membrane</keyword>
<keyword evidence="5 7" id="KW-1133">Transmembrane helix</keyword>
<dbReference type="Proteomes" id="UP001634007">
    <property type="component" value="Unassembled WGS sequence"/>
</dbReference>
<feature type="transmembrane region" description="Helical" evidence="7">
    <location>
        <begin position="237"/>
        <end position="254"/>
    </location>
</feature>
<dbReference type="Pfam" id="PF16166">
    <property type="entry name" value="TIC20"/>
    <property type="match status" value="1"/>
</dbReference>
<feature type="transmembrane region" description="Helical" evidence="7">
    <location>
        <begin position="174"/>
        <end position="194"/>
    </location>
</feature>
<dbReference type="InterPro" id="IPR005691">
    <property type="entry name" value="Tic20"/>
</dbReference>
<evidence type="ECO:0000256" key="6">
    <source>
        <dbReference type="ARBA" id="ARBA00023136"/>
    </source>
</evidence>
<protein>
    <recommendedName>
        <fullName evidence="7">Protein TIC 20</fullName>
    </recommendedName>
</protein>
<reference evidence="8 9" key="1">
    <citation type="submission" date="2024-11" db="EMBL/GenBank/DDBJ databases">
        <title>Chromosome-level genome assembly of Eucalyptus globulus Labill. provides insights into its genome evolution.</title>
        <authorList>
            <person name="Li X."/>
        </authorList>
    </citation>
    <scope>NUCLEOTIDE SEQUENCE [LARGE SCALE GENOMIC DNA]</scope>
    <source>
        <strain evidence="8">CL2024</strain>
        <tissue evidence="8">Fresh tender leaves</tissue>
    </source>
</reference>
<keyword evidence="4" id="KW-1001">Plastid inner membrane</keyword>
<keyword evidence="9" id="KW-1185">Reference proteome</keyword>
<feature type="transmembrane region" description="Helical" evidence="7">
    <location>
        <begin position="131"/>
        <end position="154"/>
    </location>
</feature>